<evidence type="ECO:0000313" key="2">
    <source>
        <dbReference type="Proteomes" id="UP001623348"/>
    </source>
</evidence>
<accession>A0ABC9WWS8</accession>
<comment type="caution">
    <text evidence="1">The sequence shown here is derived from an EMBL/GenBank/DDBJ whole genome shotgun (WGS) entry which is preliminary data.</text>
</comment>
<reference evidence="1 2" key="1">
    <citation type="submission" date="2024-06" db="EMBL/GenBank/DDBJ databases">
        <title>The draft genome of Grus japonensis, version 3.</title>
        <authorList>
            <person name="Nabeshima K."/>
            <person name="Suzuki S."/>
            <person name="Onuma M."/>
        </authorList>
    </citation>
    <scope>NUCLEOTIDE SEQUENCE [LARGE SCALE GENOMIC DNA]</scope>
    <source>
        <strain evidence="1 2">451A</strain>
    </source>
</reference>
<proteinExistence type="predicted"/>
<gene>
    <name evidence="1" type="ORF">GRJ2_001455100</name>
</gene>
<sequence>MMDLYETLNKPGQLNPDTMENFMNIPEFMNTQHWAWIRLQNIAHGYRRTTQNCSDKWNTPMSQSRFLPASCFESAGVAEDLPVG</sequence>
<dbReference type="Proteomes" id="UP001623348">
    <property type="component" value="Unassembled WGS sequence"/>
</dbReference>
<organism evidence="1 2">
    <name type="scientific">Grus japonensis</name>
    <name type="common">Japanese crane</name>
    <name type="synonym">Red-crowned crane</name>
    <dbReference type="NCBI Taxonomy" id="30415"/>
    <lineage>
        <taxon>Eukaryota</taxon>
        <taxon>Metazoa</taxon>
        <taxon>Chordata</taxon>
        <taxon>Craniata</taxon>
        <taxon>Vertebrata</taxon>
        <taxon>Euteleostomi</taxon>
        <taxon>Archelosauria</taxon>
        <taxon>Archosauria</taxon>
        <taxon>Dinosauria</taxon>
        <taxon>Saurischia</taxon>
        <taxon>Theropoda</taxon>
        <taxon>Coelurosauria</taxon>
        <taxon>Aves</taxon>
        <taxon>Neognathae</taxon>
        <taxon>Neoaves</taxon>
        <taxon>Gruiformes</taxon>
        <taxon>Gruidae</taxon>
        <taxon>Grus</taxon>
    </lineage>
</organism>
<dbReference type="AlphaFoldDB" id="A0ABC9WWS8"/>
<protein>
    <submittedName>
        <fullName evidence="1">Uncharacterized protein</fullName>
    </submittedName>
</protein>
<evidence type="ECO:0000313" key="1">
    <source>
        <dbReference type="EMBL" id="GAB0189898.1"/>
    </source>
</evidence>
<dbReference type="EMBL" id="BAAFJT010000005">
    <property type="protein sequence ID" value="GAB0189898.1"/>
    <property type="molecule type" value="Genomic_DNA"/>
</dbReference>
<name>A0ABC9WWS8_GRUJA</name>
<keyword evidence="2" id="KW-1185">Reference proteome</keyword>